<evidence type="ECO:0000256" key="4">
    <source>
        <dbReference type="ARBA" id="ARBA00022989"/>
    </source>
</evidence>
<reference evidence="8 9" key="1">
    <citation type="submission" date="2020-10" db="EMBL/GenBank/DDBJ databases">
        <title>Campylobacter and Helicobacter PacBio genomes.</title>
        <authorList>
            <person name="Lane C."/>
        </authorList>
    </citation>
    <scope>NUCLEOTIDE SEQUENCE [LARGE SCALE GENOMIC DNA]</scope>
    <source>
        <strain evidence="8 9">2016D-0077</strain>
    </source>
</reference>
<feature type="domain" description="RDD" evidence="7">
    <location>
        <begin position="9"/>
        <end position="135"/>
    </location>
</feature>
<accession>A0A7M1LGI3</accession>
<proteinExistence type="predicted"/>
<dbReference type="OrthoDB" id="5358104at2"/>
<evidence type="ECO:0000259" key="7">
    <source>
        <dbReference type="Pfam" id="PF06271"/>
    </source>
</evidence>
<comment type="subcellular location">
    <subcellularLocation>
        <location evidence="1">Cell membrane</location>
        <topology evidence="1">Multi-pass membrane protein</topology>
    </subcellularLocation>
</comment>
<dbReference type="EMBL" id="CP063078">
    <property type="protein sequence ID" value="QOQ87443.1"/>
    <property type="molecule type" value="Genomic_DNA"/>
</dbReference>
<dbReference type="PANTHER" id="PTHR36115:SF4">
    <property type="entry name" value="MEMBRANE PROTEIN"/>
    <property type="match status" value="1"/>
</dbReference>
<evidence type="ECO:0000256" key="3">
    <source>
        <dbReference type="ARBA" id="ARBA00022692"/>
    </source>
</evidence>
<dbReference type="PANTHER" id="PTHR36115">
    <property type="entry name" value="PROLINE-RICH ANTIGEN HOMOLOG-RELATED"/>
    <property type="match status" value="1"/>
</dbReference>
<dbReference type="Pfam" id="PF06271">
    <property type="entry name" value="RDD"/>
    <property type="match status" value="1"/>
</dbReference>
<keyword evidence="2" id="KW-1003">Cell membrane</keyword>
<evidence type="ECO:0000313" key="9">
    <source>
        <dbReference type="Proteomes" id="UP000594749"/>
    </source>
</evidence>
<evidence type="ECO:0000256" key="2">
    <source>
        <dbReference type="ARBA" id="ARBA00022475"/>
    </source>
</evidence>
<evidence type="ECO:0000256" key="1">
    <source>
        <dbReference type="ARBA" id="ARBA00004651"/>
    </source>
</evidence>
<dbReference type="AlphaFoldDB" id="A0A7M1LGI3"/>
<sequence>MNFDDIKLASIQKRSFAFLIDEILLSFLLVLAYSAQITQVAGDKEALVLVMASMSLPYMILKFLYHTLFIYTYGATLGKLAVKIRCVNYQNQRPNFNSSLLRSVVRILSEAVFYIGFLWALFNPALQTWHDKLAKTLVVDVA</sequence>
<dbReference type="GO" id="GO:0005886">
    <property type="term" value="C:plasma membrane"/>
    <property type="evidence" value="ECO:0007669"/>
    <property type="project" value="UniProtKB-SubCell"/>
</dbReference>
<dbReference type="RefSeq" id="WP_025803006.1">
    <property type="nucleotide sequence ID" value="NZ_CP053842.1"/>
</dbReference>
<keyword evidence="3 6" id="KW-0812">Transmembrane</keyword>
<dbReference type="Proteomes" id="UP000594749">
    <property type="component" value="Chromosome"/>
</dbReference>
<keyword evidence="5 6" id="KW-0472">Membrane</keyword>
<evidence type="ECO:0000313" key="8">
    <source>
        <dbReference type="EMBL" id="QOQ87443.1"/>
    </source>
</evidence>
<gene>
    <name evidence="8" type="ORF">IMC76_01080</name>
</gene>
<organism evidence="8 9">
    <name type="scientific">Campylobacter corcagiensis</name>
    <dbReference type="NCBI Taxonomy" id="1448857"/>
    <lineage>
        <taxon>Bacteria</taxon>
        <taxon>Pseudomonadati</taxon>
        <taxon>Campylobacterota</taxon>
        <taxon>Epsilonproteobacteria</taxon>
        <taxon>Campylobacterales</taxon>
        <taxon>Campylobacteraceae</taxon>
        <taxon>Campylobacter</taxon>
    </lineage>
</organism>
<evidence type="ECO:0000256" key="5">
    <source>
        <dbReference type="ARBA" id="ARBA00023136"/>
    </source>
</evidence>
<keyword evidence="4 6" id="KW-1133">Transmembrane helix</keyword>
<dbReference type="InterPro" id="IPR010432">
    <property type="entry name" value="RDD"/>
</dbReference>
<protein>
    <submittedName>
        <fullName evidence="8">RDD family protein</fullName>
    </submittedName>
</protein>
<keyword evidence="9" id="KW-1185">Reference proteome</keyword>
<evidence type="ECO:0000256" key="6">
    <source>
        <dbReference type="SAM" id="Phobius"/>
    </source>
</evidence>
<feature type="transmembrane region" description="Helical" evidence="6">
    <location>
        <begin position="16"/>
        <end position="35"/>
    </location>
</feature>
<feature type="transmembrane region" description="Helical" evidence="6">
    <location>
        <begin position="103"/>
        <end position="122"/>
    </location>
</feature>
<dbReference type="InterPro" id="IPR051791">
    <property type="entry name" value="Pra-immunoreactive"/>
</dbReference>
<name>A0A7M1LGI3_9BACT</name>